<evidence type="ECO:0000313" key="7">
    <source>
        <dbReference type="Proteomes" id="UP000824088"/>
    </source>
</evidence>
<keyword evidence="3" id="KW-0378">Hydrolase</keyword>
<dbReference type="InterPro" id="IPR024607">
    <property type="entry name" value="Sulfatase_CS"/>
</dbReference>
<dbReference type="GO" id="GO:0004065">
    <property type="term" value="F:arylsulfatase activity"/>
    <property type="evidence" value="ECO:0007669"/>
    <property type="project" value="TreeGrafter"/>
</dbReference>
<reference evidence="6" key="2">
    <citation type="journal article" date="2021" name="PeerJ">
        <title>Extensive microbial diversity within the chicken gut microbiome revealed by metagenomics and culture.</title>
        <authorList>
            <person name="Gilroy R."/>
            <person name="Ravi A."/>
            <person name="Getino M."/>
            <person name="Pursley I."/>
            <person name="Horton D.L."/>
            <person name="Alikhan N.F."/>
            <person name="Baker D."/>
            <person name="Gharbi K."/>
            <person name="Hall N."/>
            <person name="Watson M."/>
            <person name="Adriaenssens E.M."/>
            <person name="Foster-Nyarko E."/>
            <person name="Jarju S."/>
            <person name="Secka A."/>
            <person name="Antonio M."/>
            <person name="Oren A."/>
            <person name="Chaudhuri R.R."/>
            <person name="La Ragione R."/>
            <person name="Hildebrand F."/>
            <person name="Pallen M.J."/>
        </authorList>
    </citation>
    <scope>NUCLEOTIDE SEQUENCE</scope>
    <source>
        <strain evidence="6">1063</strain>
    </source>
</reference>
<organism evidence="6 7">
    <name type="scientific">Candidatus Limadaptatus stercorigallinarum</name>
    <dbReference type="NCBI Taxonomy" id="2840845"/>
    <lineage>
        <taxon>Bacteria</taxon>
        <taxon>Bacillati</taxon>
        <taxon>Bacillota</taxon>
        <taxon>Clostridia</taxon>
        <taxon>Eubacteriales</taxon>
        <taxon>Candidatus Limadaptatus</taxon>
    </lineage>
</organism>
<dbReference type="PANTHER" id="PTHR42693">
    <property type="entry name" value="ARYLSULFATASE FAMILY MEMBER"/>
    <property type="match status" value="1"/>
</dbReference>
<dbReference type="InterPro" id="IPR017850">
    <property type="entry name" value="Alkaline_phosphatase_core_sf"/>
</dbReference>
<dbReference type="CDD" id="cd16034">
    <property type="entry name" value="sulfatase_like"/>
    <property type="match status" value="1"/>
</dbReference>
<evidence type="ECO:0000313" key="6">
    <source>
        <dbReference type="EMBL" id="HIU21049.1"/>
    </source>
</evidence>
<evidence type="ECO:0000259" key="5">
    <source>
        <dbReference type="Pfam" id="PF00884"/>
    </source>
</evidence>
<evidence type="ECO:0000256" key="1">
    <source>
        <dbReference type="ARBA" id="ARBA00008779"/>
    </source>
</evidence>
<dbReference type="PANTHER" id="PTHR42693:SF53">
    <property type="entry name" value="ENDO-4-O-SULFATASE"/>
    <property type="match status" value="1"/>
</dbReference>
<dbReference type="PROSITE" id="PS00149">
    <property type="entry name" value="SULFATASE_2"/>
    <property type="match status" value="1"/>
</dbReference>
<dbReference type="Gene3D" id="3.40.720.10">
    <property type="entry name" value="Alkaline Phosphatase, subunit A"/>
    <property type="match status" value="1"/>
</dbReference>
<dbReference type="Proteomes" id="UP000824088">
    <property type="component" value="Unassembled WGS sequence"/>
</dbReference>
<evidence type="ECO:0000256" key="4">
    <source>
        <dbReference type="ARBA" id="ARBA00022837"/>
    </source>
</evidence>
<evidence type="ECO:0000256" key="2">
    <source>
        <dbReference type="ARBA" id="ARBA00022723"/>
    </source>
</evidence>
<dbReference type="AlphaFoldDB" id="A0A9D1HRA2"/>
<evidence type="ECO:0000256" key="3">
    <source>
        <dbReference type="ARBA" id="ARBA00022801"/>
    </source>
</evidence>
<comment type="similarity">
    <text evidence="1">Belongs to the sulfatase family.</text>
</comment>
<reference evidence="6" key="1">
    <citation type="submission" date="2020-10" db="EMBL/GenBank/DDBJ databases">
        <authorList>
            <person name="Gilroy R."/>
        </authorList>
    </citation>
    <scope>NUCLEOTIDE SEQUENCE</scope>
    <source>
        <strain evidence="6">1063</strain>
    </source>
</reference>
<accession>A0A9D1HRA2</accession>
<keyword evidence="4" id="KW-0106">Calcium</keyword>
<feature type="domain" description="Sulfatase N-terminal" evidence="5">
    <location>
        <begin position="4"/>
        <end position="340"/>
    </location>
</feature>
<name>A0A9D1HRA2_9FIRM</name>
<dbReference type="Pfam" id="PF00884">
    <property type="entry name" value="Sulfatase"/>
    <property type="match status" value="1"/>
</dbReference>
<dbReference type="SUPFAM" id="SSF53649">
    <property type="entry name" value="Alkaline phosphatase-like"/>
    <property type="match status" value="1"/>
</dbReference>
<dbReference type="EMBL" id="DVMN01000039">
    <property type="protein sequence ID" value="HIU21049.1"/>
    <property type="molecule type" value="Genomic_DNA"/>
</dbReference>
<comment type="caution">
    <text evidence="6">The sequence shown here is derived from an EMBL/GenBank/DDBJ whole genome shotgun (WGS) entry which is preliminary data.</text>
</comment>
<sequence length="468" mass="53473">MKRPNLVYVFADQLRWASVGYNGDELAHTPEIDALSAECADVTNAVSGHPVCAPYRASLLTGKYTTSTGMVINEIRMNPRHKCFAHVLNEAGYDSSYIGKWHLYAAQLGHHYDPKNSFVPPGPDRLGFDGYFAAYNFHHRYYAPYAYYHLDTPEKIYVEGYEPDFMASLAEKRLREAAKGDKPFALFLSLGTPHDPWTPDNVPEKYLDLFRDTKFAKSANYVAGNDPHADMWAKFFPGERKKLTEWMRVYYAMVANLDENVGRLYAAVKELGIEEDTVFVFTSDHGEMFGAHGRRAKNIFYDEAVRVPFLIGWKGHIAPGRRDFCFNTVDIMPTLLSLMGLPCPDDAEGRDLSRCLLTDATDDEPSLMMGTGPTAMFGSGKEWRAVRDKRFTYAVYRSDRAEFLFDNVSDPLQKNNLAREPKFKNEKERLKAAMYAKMRQIGDDFDNNLHYVGRWVKKRRIVRTATLK</sequence>
<dbReference type="InterPro" id="IPR000917">
    <property type="entry name" value="Sulfatase_N"/>
</dbReference>
<gene>
    <name evidence="6" type="ORF">IAD51_02260</name>
</gene>
<protein>
    <submittedName>
        <fullName evidence="6">Sulfatase</fullName>
    </submittedName>
</protein>
<dbReference type="GO" id="GO:0046872">
    <property type="term" value="F:metal ion binding"/>
    <property type="evidence" value="ECO:0007669"/>
    <property type="project" value="UniProtKB-KW"/>
</dbReference>
<dbReference type="InterPro" id="IPR050738">
    <property type="entry name" value="Sulfatase"/>
</dbReference>
<keyword evidence="2" id="KW-0479">Metal-binding</keyword>
<proteinExistence type="inferred from homology"/>